<dbReference type="GO" id="GO:0003677">
    <property type="term" value="F:DNA binding"/>
    <property type="evidence" value="ECO:0007669"/>
    <property type="project" value="UniProtKB-KW"/>
</dbReference>
<keyword evidence="3" id="KW-0805">Transcription regulation</keyword>
<evidence type="ECO:0000256" key="3">
    <source>
        <dbReference type="ARBA" id="ARBA00023015"/>
    </source>
</evidence>
<accession>A0AAN6LZI9</accession>
<evidence type="ECO:0000256" key="6">
    <source>
        <dbReference type="ARBA" id="ARBA00023242"/>
    </source>
</evidence>
<keyword evidence="2" id="KW-0862">Zinc</keyword>
<name>A0AAN6LZI9_9PLEO</name>
<dbReference type="Proteomes" id="UP001280581">
    <property type="component" value="Unassembled WGS sequence"/>
</dbReference>
<keyword evidence="1" id="KW-0479">Metal-binding</keyword>
<keyword evidence="4" id="KW-0238">DNA-binding</keyword>
<dbReference type="GO" id="GO:0046872">
    <property type="term" value="F:metal ion binding"/>
    <property type="evidence" value="ECO:0007669"/>
    <property type="project" value="UniProtKB-KW"/>
</dbReference>
<evidence type="ECO:0000313" key="7">
    <source>
        <dbReference type="EMBL" id="KAK3208947.1"/>
    </source>
</evidence>
<evidence type="ECO:0000313" key="8">
    <source>
        <dbReference type="Proteomes" id="UP001280581"/>
    </source>
</evidence>
<proteinExistence type="predicted"/>
<evidence type="ECO:0000256" key="5">
    <source>
        <dbReference type="ARBA" id="ARBA00023163"/>
    </source>
</evidence>
<gene>
    <name evidence="7" type="ORF">GRF29_69g228005</name>
</gene>
<evidence type="ECO:0000256" key="1">
    <source>
        <dbReference type="ARBA" id="ARBA00022723"/>
    </source>
</evidence>
<dbReference type="Pfam" id="PF11951">
    <property type="entry name" value="Fungal_trans_2"/>
    <property type="match status" value="1"/>
</dbReference>
<comment type="caution">
    <text evidence="7">The sequence shown here is derived from an EMBL/GenBank/DDBJ whole genome shotgun (WGS) entry which is preliminary data.</text>
</comment>
<keyword evidence="6" id="KW-0539">Nucleus</keyword>
<reference evidence="7 8" key="1">
    <citation type="submission" date="2021-02" db="EMBL/GenBank/DDBJ databases">
        <title>Genome assembly of Pseudopithomyces chartarum.</title>
        <authorList>
            <person name="Jauregui R."/>
            <person name="Singh J."/>
            <person name="Voisey C."/>
        </authorList>
    </citation>
    <scope>NUCLEOTIDE SEQUENCE [LARGE SCALE GENOMIC DNA]</scope>
    <source>
        <strain evidence="7 8">AGR01</strain>
    </source>
</reference>
<dbReference type="InterPro" id="IPR021858">
    <property type="entry name" value="Fun_TF"/>
</dbReference>
<evidence type="ECO:0000256" key="4">
    <source>
        <dbReference type="ARBA" id="ARBA00023125"/>
    </source>
</evidence>
<organism evidence="7 8">
    <name type="scientific">Pseudopithomyces chartarum</name>
    <dbReference type="NCBI Taxonomy" id="1892770"/>
    <lineage>
        <taxon>Eukaryota</taxon>
        <taxon>Fungi</taxon>
        <taxon>Dikarya</taxon>
        <taxon>Ascomycota</taxon>
        <taxon>Pezizomycotina</taxon>
        <taxon>Dothideomycetes</taxon>
        <taxon>Pleosporomycetidae</taxon>
        <taxon>Pleosporales</taxon>
        <taxon>Massarineae</taxon>
        <taxon>Didymosphaeriaceae</taxon>
        <taxon>Pseudopithomyces</taxon>
    </lineage>
</organism>
<protein>
    <submittedName>
        <fullName evidence="7">Uncharacterized protein</fullName>
    </submittedName>
</protein>
<keyword evidence="8" id="KW-1185">Reference proteome</keyword>
<dbReference type="AlphaFoldDB" id="A0AAN6LZI9"/>
<dbReference type="PANTHER" id="PTHR36206:SF4">
    <property type="entry name" value="HYPOTHETICAL CONSERVED PROTEIN (EUROFUNG)-RELATED"/>
    <property type="match status" value="1"/>
</dbReference>
<dbReference type="InterPro" id="IPR052360">
    <property type="entry name" value="Transcr_Regulatory_Proteins"/>
</dbReference>
<dbReference type="EMBL" id="WVTA01000006">
    <property type="protein sequence ID" value="KAK3208947.1"/>
    <property type="molecule type" value="Genomic_DNA"/>
</dbReference>
<dbReference type="PANTHER" id="PTHR36206">
    <property type="entry name" value="ASPERCRYPTIN BIOSYNTHESIS CLUSTER-SPECIFIC TRANSCRIPTION REGULATOR ATNN-RELATED"/>
    <property type="match status" value="1"/>
</dbReference>
<evidence type="ECO:0000256" key="2">
    <source>
        <dbReference type="ARBA" id="ARBA00022833"/>
    </source>
</evidence>
<sequence>MAGDKDLHFLEFYHHVAAPSMSVDNFDQAFWSRSCLQMAQSEESIRHALIAIGYLNRSQTGSLKSARSNLVATTGQETFLTHYNKALRSVADRIASPSYTPEVALVSCFIFVGIEILRGNYDAAMLHYTNGLRIIQSLRITQRKAKSPTLGSDLIETSLLPLFHRLLTTGIMYGVPTDLALSLVSCAPLPHQPFSSLLEAQSSMHELRNQALLFIRHMGDNFRPIVPTPRVKLLDQKALLAALDDWNTSFAPLEKPTDLSTPDVLTIHGLKASSVFLTILLTSITDTSQCAIDRHLSLFQSLLSHCEPIIGFSEEERKKASPAAANFTFELVVIPYLNFVATRCRCPVTRRRAVELMERNLPREGLWDGRQQAVVARRLIEIEEVGREGEGGMVDERGWPREEARVASELLF</sequence>
<keyword evidence="5" id="KW-0804">Transcription</keyword>